<dbReference type="PANTHER" id="PTHR42085">
    <property type="entry name" value="F-BOX DOMAIN-CONTAINING PROTEIN"/>
    <property type="match status" value="1"/>
</dbReference>
<keyword evidence="2" id="KW-1185">Reference proteome</keyword>
<dbReference type="InterPro" id="IPR038883">
    <property type="entry name" value="AN11006-like"/>
</dbReference>
<comment type="caution">
    <text evidence="1">The sequence shown here is derived from an EMBL/GenBank/DDBJ whole genome shotgun (WGS) entry which is preliminary data.</text>
</comment>
<evidence type="ECO:0000313" key="1">
    <source>
        <dbReference type="EMBL" id="KAK6501414.1"/>
    </source>
</evidence>
<proteinExistence type="predicted"/>
<evidence type="ECO:0000313" key="2">
    <source>
        <dbReference type="Proteomes" id="UP001370758"/>
    </source>
</evidence>
<name>A0AAV9W4H4_9PEZI</name>
<protein>
    <submittedName>
        <fullName evidence="1">Uncharacterized protein</fullName>
    </submittedName>
</protein>
<organism evidence="1 2">
    <name type="scientific">Arthrobotrys musiformis</name>
    <dbReference type="NCBI Taxonomy" id="47236"/>
    <lineage>
        <taxon>Eukaryota</taxon>
        <taxon>Fungi</taxon>
        <taxon>Dikarya</taxon>
        <taxon>Ascomycota</taxon>
        <taxon>Pezizomycotina</taxon>
        <taxon>Orbiliomycetes</taxon>
        <taxon>Orbiliales</taxon>
        <taxon>Orbiliaceae</taxon>
        <taxon>Arthrobotrys</taxon>
    </lineage>
</organism>
<gene>
    <name evidence="1" type="ORF">TWF481_009254</name>
</gene>
<reference evidence="1 2" key="1">
    <citation type="submission" date="2023-08" db="EMBL/GenBank/DDBJ databases">
        <authorList>
            <person name="Palmer J.M."/>
        </authorList>
    </citation>
    <scope>NUCLEOTIDE SEQUENCE [LARGE SCALE GENOMIC DNA]</scope>
    <source>
        <strain evidence="1 2">TWF481</strain>
    </source>
</reference>
<sequence length="331" mass="38926">MPSFLDLPREIRDEIYLYLLIFDVSPDPDHQIKKFPWERFERCGLDVSILRLNRQIHDEASEILYGWNTFPLRICVEGSGVRDGRPEHWFAVAYESLWEDVNYTCHLGKGFAHEPLHGVRDMESSKLWFNRVTDSRFCLPPAPRYRHLLRHFCISIRDYRSSQWVAESAAPKTLVQRNRRILKSILKPLERRFESLIAQENQMLHLDITIRRSMHSNGYPFAEIHGPMALHNGYYHQLAYLAWPLTTGRWTNTLKMAEPDDGMVCGFEDIKEEAWEQCTLEPGFNEWNEGGFLIQHVNRDAAQVLQSVARFGTKERLYLAATWFWGPMENQ</sequence>
<dbReference type="Proteomes" id="UP001370758">
    <property type="component" value="Unassembled WGS sequence"/>
</dbReference>
<dbReference type="AlphaFoldDB" id="A0AAV9W4H4"/>
<accession>A0AAV9W4H4</accession>
<dbReference type="EMBL" id="JAVHJL010000006">
    <property type="protein sequence ID" value="KAK6501414.1"/>
    <property type="molecule type" value="Genomic_DNA"/>
</dbReference>
<dbReference type="PANTHER" id="PTHR42085:SF2">
    <property type="entry name" value="F-BOX DOMAIN-CONTAINING PROTEIN"/>
    <property type="match status" value="1"/>
</dbReference>